<dbReference type="RefSeq" id="XP_001887376.1">
    <property type="nucleotide sequence ID" value="XM_001887341.1"/>
</dbReference>
<dbReference type="InterPro" id="IPR032675">
    <property type="entry name" value="LRR_dom_sf"/>
</dbReference>
<reference evidence="1" key="1">
    <citation type="journal article" date="2008" name="Nature">
        <title>The genome of Laccaria bicolor provides insights into mycorrhizal symbiosis.</title>
        <authorList>
            <person name="Martin F."/>
            <person name="Aerts A."/>
            <person name="Ahren D."/>
            <person name="Brun A."/>
            <person name="Danchin E.G.J."/>
            <person name="Duchaussoy F."/>
            <person name="Gibon J."/>
            <person name="Kohler A."/>
            <person name="Lindquist E."/>
            <person name="Pereda V."/>
            <person name="Salamov A."/>
            <person name="Shapiro H.J."/>
            <person name="Wuyts J."/>
            <person name="Blaudez D."/>
            <person name="Buee M."/>
            <person name="Brokstein P."/>
            <person name="Canbaeck B."/>
            <person name="Cohen D."/>
            <person name="Courty P.E."/>
            <person name="Coutinho P.M."/>
            <person name="Delaruelle C."/>
            <person name="Detter J.C."/>
            <person name="Deveau A."/>
            <person name="DiFazio S."/>
            <person name="Duplessis S."/>
            <person name="Fraissinet-Tachet L."/>
            <person name="Lucic E."/>
            <person name="Frey-Klett P."/>
            <person name="Fourrey C."/>
            <person name="Feussner I."/>
            <person name="Gay G."/>
            <person name="Grimwood J."/>
            <person name="Hoegger P.J."/>
            <person name="Jain P."/>
            <person name="Kilaru S."/>
            <person name="Labbe J."/>
            <person name="Lin Y.C."/>
            <person name="Legue V."/>
            <person name="Le Tacon F."/>
            <person name="Marmeisse R."/>
            <person name="Melayah D."/>
            <person name="Montanini B."/>
            <person name="Muratet M."/>
            <person name="Nehls U."/>
            <person name="Niculita-Hirzel H."/>
            <person name="Oudot-Le Secq M.P."/>
            <person name="Peter M."/>
            <person name="Quesneville H."/>
            <person name="Rajashekar B."/>
            <person name="Reich M."/>
            <person name="Rouhier N."/>
            <person name="Schmutz J."/>
            <person name="Yin T."/>
            <person name="Chalot M."/>
            <person name="Henrissat B."/>
            <person name="Kuees U."/>
            <person name="Lucas S."/>
            <person name="Van de Peer Y."/>
            <person name="Podila G.K."/>
            <person name="Polle A."/>
            <person name="Pukkila P.J."/>
            <person name="Richardson P.M."/>
            <person name="Rouze P."/>
            <person name="Sanders I.R."/>
            <person name="Stajich J.E."/>
            <person name="Tunlid A."/>
            <person name="Tuskan G."/>
            <person name="Grigoriev I.V."/>
        </authorList>
    </citation>
    <scope>NUCLEOTIDE SEQUENCE [LARGE SCALE GENOMIC DNA]</scope>
</reference>
<dbReference type="GeneID" id="6083058"/>
<dbReference type="EMBL" id="DS547134">
    <property type="protein sequence ID" value="EDR01985.1"/>
    <property type="molecule type" value="Genomic_DNA"/>
</dbReference>
<gene>
    <name evidence="1" type="ORF">LACBIDRAFT_332730</name>
</gene>
<evidence type="ECO:0000313" key="1">
    <source>
        <dbReference type="EMBL" id="EDR01985.1"/>
    </source>
</evidence>
<dbReference type="InParanoid" id="B0DTW6"/>
<name>B0DTW6_LACBS</name>
<keyword evidence="2" id="KW-1185">Reference proteome</keyword>
<dbReference type="HOGENOM" id="CLU_416226_0_0_1"/>
<dbReference type="KEGG" id="lbc:LACBIDRAFT_332730"/>
<sequence>MSQLTIPTILDVPPEILSSIFLLNTTVESFYDLRIQQDTARYTSQVCCQWRFLVLENPVIWSRVIDFTRGSHQWTEELLRRASDCPLTLVSRYHSLSSDILARELEHVSRFGRYYGEFAVETWPMVLDKLQQPAPYLEELLLEGSGSGAQCKLPATIFSGNAPRLRQLWLQCCGFDDDLPYLAQLTRLSIWDFPVQNASPKNRSSTKPRKNHTDGIVEGMQRVPLVPHPQTDVYNDFFFVSNRAPTMAASEPDTSPFRWPTFTSYFSRIIPQFRTRIQNTFNHCQCSTTSTQCDLAWLYAGTDRVLQFLVDFIQYRISIAAPIGEVYYTKLSDNFKILCCDAMLNPSSVQLTSAFLCLQIVPAQTYIWASRGTGACAASTGLSNTVLEQRSKCERRVFAKIHLPGLPPMALFGAGESSHLEPGYRFHSRIPPVDRGAFKKGFGLPPHFGFSPPPAIPAPYLEELNLWGSSIPSDIAQFKLPATIFSGNAPRLRQLWLQRCSFDDDLPYLAQLTHLAVSQVSLRNPPPKKWLDILSRMKFLTNLRLIDSNIGAESHAAIHLPNLENITLMASLSESSAFLSSLILKPTCSMRVIARNVRPGTDFDVTTGIIAQKLQFYLSKATESDFPLYLHVSSGDFFVSNRVISPTGDESKPEAPPHF</sequence>
<dbReference type="AlphaFoldDB" id="B0DTW6"/>
<proteinExistence type="predicted"/>
<dbReference type="SUPFAM" id="SSF52047">
    <property type="entry name" value="RNI-like"/>
    <property type="match status" value="1"/>
</dbReference>
<accession>B0DTW6</accession>
<protein>
    <submittedName>
        <fullName evidence="1">Predicted protein</fullName>
    </submittedName>
</protein>
<dbReference type="Gene3D" id="3.80.10.10">
    <property type="entry name" value="Ribonuclease Inhibitor"/>
    <property type="match status" value="1"/>
</dbReference>
<dbReference type="Proteomes" id="UP000001194">
    <property type="component" value="Unassembled WGS sequence"/>
</dbReference>
<evidence type="ECO:0000313" key="2">
    <source>
        <dbReference type="Proteomes" id="UP000001194"/>
    </source>
</evidence>
<organism evidence="2">
    <name type="scientific">Laccaria bicolor (strain S238N-H82 / ATCC MYA-4686)</name>
    <name type="common">Bicoloured deceiver</name>
    <name type="synonym">Laccaria laccata var. bicolor</name>
    <dbReference type="NCBI Taxonomy" id="486041"/>
    <lineage>
        <taxon>Eukaryota</taxon>
        <taxon>Fungi</taxon>
        <taxon>Dikarya</taxon>
        <taxon>Basidiomycota</taxon>
        <taxon>Agaricomycotina</taxon>
        <taxon>Agaricomycetes</taxon>
        <taxon>Agaricomycetidae</taxon>
        <taxon>Agaricales</taxon>
        <taxon>Agaricineae</taxon>
        <taxon>Hydnangiaceae</taxon>
        <taxon>Laccaria</taxon>
    </lineage>
</organism>
<dbReference type="OrthoDB" id="2849949at2759"/>